<feature type="transmembrane region" description="Helical" evidence="2">
    <location>
        <begin position="43"/>
        <end position="64"/>
    </location>
</feature>
<accession>A0ABW4GC25</accession>
<dbReference type="RefSeq" id="WP_219533435.1">
    <property type="nucleotide sequence ID" value="NZ_JAHKRM010000018.1"/>
</dbReference>
<feature type="region of interest" description="Disordered" evidence="1">
    <location>
        <begin position="279"/>
        <end position="310"/>
    </location>
</feature>
<dbReference type="Proteomes" id="UP001597097">
    <property type="component" value="Unassembled WGS sequence"/>
</dbReference>
<evidence type="ECO:0000313" key="3">
    <source>
        <dbReference type="EMBL" id="MFD1539776.1"/>
    </source>
</evidence>
<keyword evidence="2" id="KW-0472">Membrane</keyword>
<dbReference type="NCBIfam" id="NF038083">
    <property type="entry name" value="CU044_5270_fam"/>
    <property type="match status" value="1"/>
</dbReference>
<evidence type="ECO:0000313" key="4">
    <source>
        <dbReference type="Proteomes" id="UP001597097"/>
    </source>
</evidence>
<keyword evidence="2" id="KW-0812">Transmembrane</keyword>
<feature type="compositionally biased region" description="Basic and acidic residues" evidence="1">
    <location>
        <begin position="279"/>
        <end position="291"/>
    </location>
</feature>
<evidence type="ECO:0000256" key="1">
    <source>
        <dbReference type="SAM" id="MobiDB-lite"/>
    </source>
</evidence>
<protein>
    <submittedName>
        <fullName evidence="3">CU044_5270 family protein</fullName>
    </submittedName>
</protein>
<keyword evidence="2" id="KW-1133">Transmembrane helix</keyword>
<evidence type="ECO:0000256" key="2">
    <source>
        <dbReference type="SAM" id="Phobius"/>
    </source>
</evidence>
<reference evidence="4" key="1">
    <citation type="journal article" date="2019" name="Int. J. Syst. Evol. Microbiol.">
        <title>The Global Catalogue of Microorganisms (GCM) 10K type strain sequencing project: providing services to taxonomists for standard genome sequencing and annotation.</title>
        <authorList>
            <consortium name="The Broad Institute Genomics Platform"/>
            <consortium name="The Broad Institute Genome Sequencing Center for Infectious Disease"/>
            <person name="Wu L."/>
            <person name="Ma J."/>
        </authorList>
    </citation>
    <scope>NUCLEOTIDE SEQUENCE [LARGE SCALE GENOMIC DNA]</scope>
    <source>
        <strain evidence="4">CGMCC 1.15399</strain>
    </source>
</reference>
<dbReference type="EMBL" id="JBHUCM010000018">
    <property type="protein sequence ID" value="MFD1539776.1"/>
    <property type="molecule type" value="Genomic_DNA"/>
</dbReference>
<keyword evidence="4" id="KW-1185">Reference proteome</keyword>
<proteinExistence type="predicted"/>
<comment type="caution">
    <text evidence="3">The sequence shown here is derived from an EMBL/GenBank/DDBJ whole genome shotgun (WGS) entry which is preliminary data.</text>
</comment>
<gene>
    <name evidence="3" type="ORF">ACFSJ0_22170</name>
</gene>
<dbReference type="InterPro" id="IPR047789">
    <property type="entry name" value="CU044_5270-like"/>
</dbReference>
<organism evidence="3 4">
    <name type="scientific">Nonomuraea guangzhouensis</name>
    <dbReference type="NCBI Taxonomy" id="1291555"/>
    <lineage>
        <taxon>Bacteria</taxon>
        <taxon>Bacillati</taxon>
        <taxon>Actinomycetota</taxon>
        <taxon>Actinomycetes</taxon>
        <taxon>Streptosporangiales</taxon>
        <taxon>Streptosporangiaceae</taxon>
        <taxon>Nonomuraea</taxon>
    </lineage>
</organism>
<sequence>MIDQKPPMPPARQDMPADRYAVRRAALLTEMTARDRVPGRRRLAFAGLATAALAGAAAVALIAVPDAGDGGSGGPTAVKVVPVSAVQVLDHAAARADQAAEPRPDQYVYTEAEERGLNLGDVIRSKSWRSVSGERVGLSVDSGDKERSWICEAVEPKQATEIDPAKVPGDCQNGPFYRRDLPEDAQAMRAWLYEHSPTSNPPDVRAFSYVHEIVSGSGLTPAAQAAIFKAASTIPGVTVSDESTESIAVGQTWRNVRHELLFEPGTYRFLGTRQVVDHDRSFQPEGGKPDTDPGADNVDAKGMPRNSAFADDKQGTVIGQWMIVSQQVVDTIPAEYFNRAS</sequence>
<name>A0ABW4GC25_9ACTN</name>